<dbReference type="GeneID" id="115828373"/>
<proteinExistence type="inferred from homology"/>
<keyword evidence="8" id="KW-1185">Reference proteome</keyword>
<accession>A0A6J2WVC6</accession>
<keyword evidence="5 6" id="KW-0472">Membrane</keyword>
<evidence type="ECO:0000256" key="1">
    <source>
        <dbReference type="ARBA" id="ARBA00004141"/>
    </source>
</evidence>
<dbReference type="PRINTS" id="PR02024">
    <property type="entry name" value="AQUAPORIN11"/>
</dbReference>
<dbReference type="SUPFAM" id="SSF81338">
    <property type="entry name" value="Aquaporin-like"/>
    <property type="match status" value="1"/>
</dbReference>
<evidence type="ECO:0000256" key="2">
    <source>
        <dbReference type="ARBA" id="ARBA00005900"/>
    </source>
</evidence>
<comment type="caution">
    <text evidence="6">Lacks conserved residue(s) required for the propagation of feature annotation.</text>
</comment>
<dbReference type="PRINTS" id="PR00783">
    <property type="entry name" value="MINTRINSICP"/>
</dbReference>
<feature type="transmembrane region" description="Helical" evidence="6">
    <location>
        <begin position="223"/>
        <end position="245"/>
    </location>
</feature>
<comment type="similarity">
    <text evidence="2">Belongs to the MIP/aquaporin (TC 1.A.8) family. AQP11/AQP12 subfamily.</text>
</comment>
<dbReference type="InterPro" id="IPR023271">
    <property type="entry name" value="Aquaporin-like"/>
</dbReference>
<name>A0A6J2WVC6_CHACN</name>
<organism evidence="8 9">
    <name type="scientific">Chanos chanos</name>
    <name type="common">Milkfish</name>
    <name type="synonym">Mugil chanos</name>
    <dbReference type="NCBI Taxonomy" id="29144"/>
    <lineage>
        <taxon>Eukaryota</taxon>
        <taxon>Metazoa</taxon>
        <taxon>Chordata</taxon>
        <taxon>Craniata</taxon>
        <taxon>Vertebrata</taxon>
        <taxon>Euteleostomi</taxon>
        <taxon>Actinopterygii</taxon>
        <taxon>Neopterygii</taxon>
        <taxon>Teleostei</taxon>
        <taxon>Ostariophysi</taxon>
        <taxon>Gonorynchiformes</taxon>
        <taxon>Chanidae</taxon>
        <taxon>Chanos</taxon>
    </lineage>
</organism>
<dbReference type="GO" id="GO:0005737">
    <property type="term" value="C:cytoplasm"/>
    <property type="evidence" value="ECO:0007669"/>
    <property type="project" value="TreeGrafter"/>
</dbReference>
<feature type="transmembrane region" description="Helical" evidence="6">
    <location>
        <begin position="187"/>
        <end position="211"/>
    </location>
</feature>
<dbReference type="InterPro" id="IPR000425">
    <property type="entry name" value="MIP"/>
</dbReference>
<dbReference type="Proteomes" id="UP000504632">
    <property type="component" value="Chromosome 15"/>
</dbReference>
<evidence type="ECO:0000256" key="3">
    <source>
        <dbReference type="ARBA" id="ARBA00022692"/>
    </source>
</evidence>
<sequence length="279" mass="30221">MADLGASLALATGIVLLSEAARRTAKAFAKEDYALYIIEAVSTFQLCACTHEFKLLGETGRLEPQIGLTLTYVSTVVHILTFHGASCNPSGTLEGVYRKSFSARTAAKLIACQFIIAYVARHVAVNIWEFGLSEMHVKHKLYGYKCFDPINASVPAAAAVELACAFVLQAAIMHVHRFAEKLRVHVIALVITVLVYAAGSITGAVFNPALAFSIQFPCGGRSFLEYCFVYWLGPILGVASAVLFFERVIPHLSKKETHQNGLAYQNGLAEAPPPGKKTQ</sequence>
<comment type="subcellular location">
    <subcellularLocation>
        <location evidence="1">Membrane</location>
        <topology evidence="1">Multi-pass membrane protein</topology>
    </subcellularLocation>
</comment>
<dbReference type="RefSeq" id="XP_030648191.1">
    <property type="nucleotide sequence ID" value="XM_030792331.1"/>
</dbReference>
<evidence type="ECO:0000256" key="7">
    <source>
        <dbReference type="RuleBase" id="RU000477"/>
    </source>
</evidence>
<dbReference type="InParanoid" id="A0A6J2WVC6"/>
<dbReference type="PANTHER" id="PTHR21191">
    <property type="entry name" value="AQUAPORIN"/>
    <property type="match status" value="1"/>
</dbReference>
<dbReference type="Gene3D" id="1.20.1080.10">
    <property type="entry name" value="Glycerol uptake facilitator protein"/>
    <property type="match status" value="1"/>
</dbReference>
<dbReference type="InterPro" id="IPR023266">
    <property type="entry name" value="Aquaporin_11"/>
</dbReference>
<evidence type="ECO:0000256" key="6">
    <source>
        <dbReference type="PIRNR" id="PIRNR017529"/>
    </source>
</evidence>
<dbReference type="OrthoDB" id="9894770at2759"/>
<keyword evidence="4 6" id="KW-1133">Transmembrane helix</keyword>
<protein>
    <recommendedName>
        <fullName evidence="6">Aquaporin</fullName>
    </recommendedName>
</protein>
<feature type="transmembrane region" description="Helical" evidence="6">
    <location>
        <begin position="154"/>
        <end position="175"/>
    </location>
</feature>
<dbReference type="InterPro" id="IPR051883">
    <property type="entry name" value="AQP11/12_channel"/>
</dbReference>
<dbReference type="GO" id="GO:0016020">
    <property type="term" value="C:membrane"/>
    <property type="evidence" value="ECO:0007669"/>
    <property type="project" value="UniProtKB-SubCell"/>
</dbReference>
<evidence type="ECO:0000256" key="5">
    <source>
        <dbReference type="ARBA" id="ARBA00023136"/>
    </source>
</evidence>
<keyword evidence="7" id="KW-0813">Transport</keyword>
<dbReference type="Pfam" id="PF00230">
    <property type="entry name" value="MIP"/>
    <property type="match status" value="1"/>
</dbReference>
<dbReference type="InterPro" id="IPR016697">
    <property type="entry name" value="Aquaporin_11/12"/>
</dbReference>
<gene>
    <name evidence="9" type="primary">LOC115828373</name>
</gene>
<dbReference type="PIRSF" id="PIRSF017529">
    <property type="entry name" value="Aquaporin_11/12"/>
    <property type="match status" value="1"/>
</dbReference>
<dbReference type="AlphaFoldDB" id="A0A6J2WVC6"/>
<reference evidence="9" key="1">
    <citation type="submission" date="2025-08" db="UniProtKB">
        <authorList>
            <consortium name="RefSeq"/>
        </authorList>
    </citation>
    <scope>IDENTIFICATION</scope>
</reference>
<evidence type="ECO:0000313" key="9">
    <source>
        <dbReference type="RefSeq" id="XP_030648191.1"/>
    </source>
</evidence>
<dbReference type="PANTHER" id="PTHR21191:SF7">
    <property type="entry name" value="AQUAPORIN-11"/>
    <property type="match status" value="1"/>
</dbReference>
<keyword evidence="3 6" id="KW-0812">Transmembrane</keyword>
<evidence type="ECO:0000256" key="4">
    <source>
        <dbReference type="ARBA" id="ARBA00022989"/>
    </source>
</evidence>
<dbReference type="GO" id="GO:0015267">
    <property type="term" value="F:channel activity"/>
    <property type="evidence" value="ECO:0007669"/>
    <property type="project" value="InterPro"/>
</dbReference>
<evidence type="ECO:0000313" key="8">
    <source>
        <dbReference type="Proteomes" id="UP000504632"/>
    </source>
</evidence>